<gene>
    <name evidence="1" type="ORF">NSA58_00980</name>
</gene>
<dbReference type="RefSeq" id="WP_074079268.1">
    <property type="nucleotide sequence ID" value="NZ_JANKBY010000005.1"/>
</dbReference>
<protein>
    <submittedName>
        <fullName evidence="1">DUF2284 domain-containing protein</fullName>
    </submittedName>
</protein>
<organism evidence="1 2">
    <name type="scientific">Terrisporobacter muris</name>
    <dbReference type="NCBI Taxonomy" id="2963284"/>
    <lineage>
        <taxon>Bacteria</taxon>
        <taxon>Bacillati</taxon>
        <taxon>Bacillota</taxon>
        <taxon>Clostridia</taxon>
        <taxon>Peptostreptococcales</taxon>
        <taxon>Peptostreptococcaceae</taxon>
        <taxon>Terrisporobacter</taxon>
    </lineage>
</organism>
<dbReference type="Pfam" id="PF10050">
    <property type="entry name" value="DUF2284"/>
    <property type="match status" value="1"/>
</dbReference>
<evidence type="ECO:0000313" key="2">
    <source>
        <dbReference type="Proteomes" id="UP001140817"/>
    </source>
</evidence>
<dbReference type="EMBL" id="JANKBY010000005">
    <property type="protein sequence ID" value="MCR1821346.1"/>
    <property type="molecule type" value="Genomic_DNA"/>
</dbReference>
<accession>A0A9X2MC21</accession>
<evidence type="ECO:0000313" key="1">
    <source>
        <dbReference type="EMBL" id="MCR1821346.1"/>
    </source>
</evidence>
<sequence>MIELNFTKDNNKINLKANICDNDILKKYMKFEYFTNLCKDGCPNYNSNYTCPPNSPKFTDYIKGYKYSLVIAMYMSIPKHGTITDIHQYLRRVLSDLLIPLEKKVNGLLTDGGRCLLCKSCAYVDNLPCKFPEKMRFSMEAMGIDLAGVSKDILKHSIIWNNEYENSYCTVMGSVNFNDLCEDDLKKIILDMI</sequence>
<name>A0A9X2MC21_9FIRM</name>
<comment type="caution">
    <text evidence="1">The sequence shown here is derived from an EMBL/GenBank/DDBJ whole genome shotgun (WGS) entry which is preliminary data.</text>
</comment>
<dbReference type="Proteomes" id="UP001140817">
    <property type="component" value="Unassembled WGS sequence"/>
</dbReference>
<reference evidence="1" key="1">
    <citation type="submission" date="2022-07" db="EMBL/GenBank/DDBJ databases">
        <title>Enhanced cultured diversity of the mouse gut microbiota enables custom-made synthetic communities.</title>
        <authorList>
            <person name="Afrizal A."/>
        </authorList>
    </citation>
    <scope>NUCLEOTIDE SEQUENCE</scope>
    <source>
        <strain evidence="1">DSM 29186</strain>
    </source>
</reference>
<dbReference type="AlphaFoldDB" id="A0A9X2MC21"/>
<keyword evidence="2" id="KW-1185">Reference proteome</keyword>
<dbReference type="InterPro" id="IPR019271">
    <property type="entry name" value="DUF2284_metal-binding"/>
</dbReference>
<proteinExistence type="predicted"/>